<feature type="coiled-coil region" evidence="1">
    <location>
        <begin position="475"/>
        <end position="519"/>
    </location>
</feature>
<name>A0A813HW98_POLGL</name>
<dbReference type="OMA" id="HANDECD"/>
<organism evidence="3 4">
    <name type="scientific">Polarella glacialis</name>
    <name type="common">Dinoflagellate</name>
    <dbReference type="NCBI Taxonomy" id="89957"/>
    <lineage>
        <taxon>Eukaryota</taxon>
        <taxon>Sar</taxon>
        <taxon>Alveolata</taxon>
        <taxon>Dinophyceae</taxon>
        <taxon>Suessiales</taxon>
        <taxon>Suessiaceae</taxon>
        <taxon>Polarella</taxon>
    </lineage>
</organism>
<protein>
    <submittedName>
        <fullName evidence="3">Uncharacterized protein</fullName>
    </submittedName>
</protein>
<evidence type="ECO:0000256" key="2">
    <source>
        <dbReference type="SAM" id="MobiDB-lite"/>
    </source>
</evidence>
<feature type="compositionally biased region" description="Low complexity" evidence="2">
    <location>
        <begin position="188"/>
        <end position="198"/>
    </location>
</feature>
<dbReference type="AlphaFoldDB" id="A0A813HW98"/>
<keyword evidence="4" id="KW-1185">Reference proteome</keyword>
<dbReference type="PANTHER" id="PTHR16148:SF14">
    <property type="entry name" value="MYND-TYPE DOMAIN-CONTAINING PROTEIN"/>
    <property type="match status" value="1"/>
</dbReference>
<sequence>VLPSSIWALETLAVAAESMTLDAWATSSPELSEKDDAPWSVRVHRTEDRAARAEHELLGLRAGLADSQARHQDTALLLERLAGQNAALRARLGGRALAPAFAMNEEGLEDLQEQFSKALRAGPGASPEPCSGRSLSSSSSCGSARGYDGPSGRAAANGFYATQPNMGAGDRRSQPGRPEAMSGRRTCSPTPSAAGSTSAAAEMEVLRHRMWELERNLEIEKRRSAMLYQKLDESASLQRRAFEATPELENQLVTALRHETAQLKHALSVQSEQSEQLLAKSEAATIEATRSTTSSDGSAIPELAAQARLAGALRQELRQECEAVHLLHGEEQRLASAGQHLFSHRQQVEQQLRQELSAAEASASSWHCRADASGAGAQSELEALAALRAEASEAAVAVQRSRAEAQLWQQQLFSVHTSHAKAELESRSLAAERDRWKVQFESLAQKYDEVSRSDTNAVDAEIARHAAETANSRWRDEATASRQQLEELRGVAQAELHQAKRQEALAEEYQHEVRSKEIAMAKQKWDAEQAVERSRSTELAALAEVAPLKAKLEEVTQENSNLCQEGRSLRQQLLDQLREASQTGDRLLESWERCRALEDDVSRLRSDLADAREEADEVAAALVDEQSQASVLRCRLRELGLLPPNDTPLADSGAPSTLVTSAHNNNNSNDKNNNNNNGFRSVASPGSGDFALARFTSDNDNNNDNNNHNNNNDKNYSVKQTNPASPQTRSSSQRYRPEEEATPDRLLLGQPPRMPSTPADHAAESGSFLFLESRPGEEKSGEE</sequence>
<feature type="coiled-coil region" evidence="1">
    <location>
        <begin position="552"/>
        <end position="628"/>
    </location>
</feature>
<dbReference type="EMBL" id="CAJNNV010032995">
    <property type="protein sequence ID" value="CAE8641770.1"/>
    <property type="molecule type" value="Genomic_DNA"/>
</dbReference>
<evidence type="ECO:0000313" key="3">
    <source>
        <dbReference type="EMBL" id="CAE8641770.1"/>
    </source>
</evidence>
<evidence type="ECO:0000256" key="1">
    <source>
        <dbReference type="SAM" id="Coils"/>
    </source>
</evidence>
<feature type="non-terminal residue" evidence="3">
    <location>
        <position position="1"/>
    </location>
</feature>
<feature type="region of interest" description="Disordered" evidence="2">
    <location>
        <begin position="119"/>
        <end position="198"/>
    </location>
</feature>
<gene>
    <name evidence="3" type="ORF">PGLA1383_LOCUS56363</name>
</gene>
<dbReference type="OrthoDB" id="422853at2759"/>
<feature type="compositionally biased region" description="Polar residues" evidence="2">
    <location>
        <begin position="654"/>
        <end position="663"/>
    </location>
</feature>
<comment type="caution">
    <text evidence="3">The sequence shown here is derived from an EMBL/GenBank/DDBJ whole genome shotgun (WGS) entry which is preliminary data.</text>
</comment>
<keyword evidence="1" id="KW-0175">Coiled coil</keyword>
<proteinExistence type="predicted"/>
<evidence type="ECO:0000313" key="4">
    <source>
        <dbReference type="Proteomes" id="UP000654075"/>
    </source>
</evidence>
<feature type="compositionally biased region" description="Low complexity" evidence="2">
    <location>
        <begin position="127"/>
        <end position="143"/>
    </location>
</feature>
<feature type="region of interest" description="Disordered" evidence="2">
    <location>
        <begin position="643"/>
        <end position="783"/>
    </location>
</feature>
<dbReference type="Proteomes" id="UP000654075">
    <property type="component" value="Unassembled WGS sequence"/>
</dbReference>
<feature type="non-terminal residue" evidence="3">
    <location>
        <position position="783"/>
    </location>
</feature>
<feature type="compositionally biased region" description="Low complexity" evidence="2">
    <location>
        <begin position="698"/>
        <end position="715"/>
    </location>
</feature>
<accession>A0A813HW98</accession>
<feature type="compositionally biased region" description="Polar residues" evidence="2">
    <location>
        <begin position="717"/>
        <end position="734"/>
    </location>
</feature>
<dbReference type="PANTHER" id="PTHR16148">
    <property type="entry name" value="NF-KAPPA-B-REPRESSING FACTOR-RELATED"/>
    <property type="match status" value="1"/>
</dbReference>
<feature type="compositionally biased region" description="Low complexity" evidence="2">
    <location>
        <begin position="664"/>
        <end position="677"/>
    </location>
</feature>
<reference evidence="3" key="1">
    <citation type="submission" date="2021-02" db="EMBL/GenBank/DDBJ databases">
        <authorList>
            <person name="Dougan E. K."/>
            <person name="Rhodes N."/>
            <person name="Thang M."/>
            <person name="Chan C."/>
        </authorList>
    </citation>
    <scope>NUCLEOTIDE SEQUENCE</scope>
</reference>
<feature type="compositionally biased region" description="Basic and acidic residues" evidence="2">
    <location>
        <begin position="774"/>
        <end position="783"/>
    </location>
</feature>